<evidence type="ECO:0000256" key="1">
    <source>
        <dbReference type="SAM" id="MobiDB-lite"/>
    </source>
</evidence>
<comment type="caution">
    <text evidence="2">The sequence shown here is derived from an EMBL/GenBank/DDBJ whole genome shotgun (WGS) entry which is preliminary data.</text>
</comment>
<evidence type="ECO:0000313" key="2">
    <source>
        <dbReference type="EMBL" id="KAF5329753.1"/>
    </source>
</evidence>
<accession>A0A8H5BWD8</accession>
<keyword evidence="3" id="KW-1185">Reference proteome</keyword>
<dbReference type="EMBL" id="JAACJJ010000002">
    <property type="protein sequence ID" value="KAF5329753.1"/>
    <property type="molecule type" value="Genomic_DNA"/>
</dbReference>
<proteinExistence type="predicted"/>
<organism evidence="2 3">
    <name type="scientific">Psilocybe cf. subviscida</name>
    <dbReference type="NCBI Taxonomy" id="2480587"/>
    <lineage>
        <taxon>Eukaryota</taxon>
        <taxon>Fungi</taxon>
        <taxon>Dikarya</taxon>
        <taxon>Basidiomycota</taxon>
        <taxon>Agaricomycotina</taxon>
        <taxon>Agaricomycetes</taxon>
        <taxon>Agaricomycetidae</taxon>
        <taxon>Agaricales</taxon>
        <taxon>Agaricineae</taxon>
        <taxon>Strophariaceae</taxon>
        <taxon>Psilocybe</taxon>
    </lineage>
</organism>
<feature type="region of interest" description="Disordered" evidence="1">
    <location>
        <begin position="304"/>
        <end position="330"/>
    </location>
</feature>
<sequence>MCFQATSLTAMSAEHVQLPTDLTGVRNLLFPMEWRIYFPRGMRLHIKLSSCTRRLQSKMQPHQRPSLLETIPSDILQQIAFLAALPSCSCSSSGSSASALTQCNCTQAPTTLSRLLQTSSAIYRQLSLIAMPALYAELFSATFDTQALARRYNTSTSQPQVRLTSSALAAEFVNRCRLLRRVRRQDTSAHGLMQDLWTALWMLLESDGTNEVHLAVVGFSRFIITLARSHLDPRLHPQLRNPSAHDGHHLQSHSHSHTHNLNAIIIWLLCLSVHKDVILDMPKHDRDALVCCISPFMFGHDKANRKTPSLDREAERTGHARSRRALDGAAHDSMLPEMSVPNMPDIVSIYGVQSTPFVPEPSSAAIQLVFALEGVGIPLQMPPHLPETRVIADETFRTGPTKEDFLALASYRTPLHSDSLLLGGAEYLYVAPPHASKRSARHDGQFRDVLNILRHSRDSTMRVPAPLNSVPFQYIPGSMTGRWEGISKNYVVIPGVVTEAAIKPLEFCLAEFIRPVSDNTGVSEEQIDLWGGLPPELFHPKQASDCTSLLIGDKKYTRFSPAANYAFQNKYIRYDVFLLGETPEAYSRAWGKSYIFGRVHSDGAITLRHYLKAIGGNYVLRGHVQSEIVLTGSLTMGLPTQGGNMVTQSTFSLRRALERSW</sequence>
<dbReference type="AlphaFoldDB" id="A0A8H5BWD8"/>
<evidence type="ECO:0000313" key="3">
    <source>
        <dbReference type="Proteomes" id="UP000567179"/>
    </source>
</evidence>
<reference evidence="2 3" key="1">
    <citation type="journal article" date="2020" name="ISME J.">
        <title>Uncovering the hidden diversity of litter-decomposition mechanisms in mushroom-forming fungi.</title>
        <authorList>
            <person name="Floudas D."/>
            <person name="Bentzer J."/>
            <person name="Ahren D."/>
            <person name="Johansson T."/>
            <person name="Persson P."/>
            <person name="Tunlid A."/>
        </authorList>
    </citation>
    <scope>NUCLEOTIDE SEQUENCE [LARGE SCALE GENOMIC DNA]</scope>
    <source>
        <strain evidence="2 3">CBS 101986</strain>
    </source>
</reference>
<dbReference type="OrthoDB" id="3007819at2759"/>
<protein>
    <submittedName>
        <fullName evidence="2">Uncharacterized protein</fullName>
    </submittedName>
</protein>
<name>A0A8H5BWD8_9AGAR</name>
<gene>
    <name evidence="2" type="ORF">D9619_009111</name>
</gene>
<dbReference type="Proteomes" id="UP000567179">
    <property type="component" value="Unassembled WGS sequence"/>
</dbReference>